<name>A0ABQ0E4H0_9BACT</name>
<comment type="caution">
    <text evidence="1">The sequence shown here is derived from an EMBL/GenBank/DDBJ whole genome shotgun (WGS) entry which is preliminary data.</text>
</comment>
<evidence type="ECO:0000313" key="1">
    <source>
        <dbReference type="EMBL" id="GAB1252624.1"/>
    </source>
</evidence>
<organism evidence="1 2">
    <name type="scientific">Desulfovibrio falkowii</name>
    <dbReference type="NCBI Taxonomy" id="3136602"/>
    <lineage>
        <taxon>Bacteria</taxon>
        <taxon>Pseudomonadati</taxon>
        <taxon>Thermodesulfobacteriota</taxon>
        <taxon>Desulfovibrionia</taxon>
        <taxon>Desulfovibrionales</taxon>
        <taxon>Desulfovibrionaceae</taxon>
        <taxon>Desulfovibrio</taxon>
    </lineage>
</organism>
<sequence>MKNTNGRTLSRGRIMTLRAAAVQHAQPEHSTPWQDRASAYRIPHEMFRKCPRTPEEPITLTPEKQLHALLQPWGDKDLSAGHPKILP</sequence>
<accession>A0ABQ0E4H0</accession>
<dbReference type="EMBL" id="BAAFSG010000001">
    <property type="protein sequence ID" value="GAB1252624.1"/>
    <property type="molecule type" value="Genomic_DNA"/>
</dbReference>
<protein>
    <submittedName>
        <fullName evidence="1">Uncharacterized protein</fullName>
    </submittedName>
</protein>
<proteinExistence type="predicted"/>
<reference evidence="1 2" key="1">
    <citation type="journal article" date="2025" name="Int. J. Syst. Evol. Microbiol.">
        <title>Desulfovibrio falkowii sp. nov., Porphyromonas miyakawae sp. nov., Mediterraneibacter flintii sp. nov. and Owariibacterium komagatae gen. nov., sp. nov., isolated from human faeces.</title>
        <authorList>
            <person name="Hamaguchi T."/>
            <person name="Ohara M."/>
            <person name="Hisatomi A."/>
            <person name="Sekiguchi K."/>
            <person name="Takeda J.I."/>
            <person name="Ueyama J."/>
            <person name="Ito M."/>
            <person name="Nishiwaki H."/>
            <person name="Ogi T."/>
            <person name="Hirayama M."/>
            <person name="Ohkuma M."/>
            <person name="Sakamoto M."/>
            <person name="Ohno K."/>
        </authorList>
    </citation>
    <scope>NUCLEOTIDE SEQUENCE [LARGE SCALE GENOMIC DNA]</scope>
    <source>
        <strain evidence="1 2">13CB8C</strain>
    </source>
</reference>
<gene>
    <name evidence="1" type="ORF">Defa_01110</name>
</gene>
<keyword evidence="2" id="KW-1185">Reference proteome</keyword>
<evidence type="ECO:0000313" key="2">
    <source>
        <dbReference type="Proteomes" id="UP001628192"/>
    </source>
</evidence>
<dbReference type="Proteomes" id="UP001628192">
    <property type="component" value="Unassembled WGS sequence"/>
</dbReference>